<dbReference type="EMBL" id="JAJJHW010002585">
    <property type="protein sequence ID" value="KAH8369573.1"/>
    <property type="molecule type" value="Genomic_DNA"/>
</dbReference>
<reference evidence="2" key="1">
    <citation type="journal article" date="2021" name="Mol. Ecol. Resour.">
        <title>Phylogenomic analyses of the genus Drosophila reveals genomic signals of climate adaptation.</title>
        <authorList>
            <person name="Li F."/>
            <person name="Rane R.V."/>
            <person name="Luria V."/>
            <person name="Xiong Z."/>
            <person name="Chen J."/>
            <person name="Li Z."/>
            <person name="Catullo R.A."/>
            <person name="Griffin P.C."/>
            <person name="Schiffer M."/>
            <person name="Pearce S."/>
            <person name="Lee S.F."/>
            <person name="McElroy K."/>
            <person name="Stocker A."/>
            <person name="Shirriffs J."/>
            <person name="Cockerell F."/>
            <person name="Coppin C."/>
            <person name="Sgro C.M."/>
            <person name="Karger A."/>
            <person name="Cain J.W."/>
            <person name="Weber J.A."/>
            <person name="Santpere G."/>
            <person name="Kirschner M.W."/>
            <person name="Hoffmann A.A."/>
            <person name="Oakeshott J.G."/>
            <person name="Zhang G."/>
        </authorList>
    </citation>
    <scope>NUCLEOTIDE SEQUENCE</scope>
    <source>
        <strain evidence="2">BGI-SZ-2011g</strain>
    </source>
</reference>
<evidence type="ECO:0000313" key="2">
    <source>
        <dbReference type="EMBL" id="KAH8369573.1"/>
    </source>
</evidence>
<comment type="caution">
    <text evidence="2">The sequence shown here is derived from an EMBL/GenBank/DDBJ whole genome shotgun (WGS) entry which is preliminary data.</text>
</comment>
<accession>A0AAD4JX67</accession>
<proteinExistence type="predicted"/>
<dbReference type="AlphaFoldDB" id="A0AAD4JX67"/>
<feature type="transmembrane region" description="Helical" evidence="1">
    <location>
        <begin position="144"/>
        <end position="164"/>
    </location>
</feature>
<gene>
    <name evidence="2" type="ORF">KR093_000195</name>
</gene>
<keyword evidence="1" id="KW-0812">Transmembrane</keyword>
<evidence type="ECO:0000313" key="3">
    <source>
        <dbReference type="Proteomes" id="UP001200034"/>
    </source>
</evidence>
<keyword evidence="1" id="KW-0472">Membrane</keyword>
<organism evidence="2 3">
    <name type="scientific">Drosophila rubida</name>
    <dbReference type="NCBI Taxonomy" id="30044"/>
    <lineage>
        <taxon>Eukaryota</taxon>
        <taxon>Metazoa</taxon>
        <taxon>Ecdysozoa</taxon>
        <taxon>Arthropoda</taxon>
        <taxon>Hexapoda</taxon>
        <taxon>Insecta</taxon>
        <taxon>Pterygota</taxon>
        <taxon>Neoptera</taxon>
        <taxon>Endopterygota</taxon>
        <taxon>Diptera</taxon>
        <taxon>Brachycera</taxon>
        <taxon>Muscomorpha</taxon>
        <taxon>Ephydroidea</taxon>
        <taxon>Drosophilidae</taxon>
        <taxon>Drosophila</taxon>
    </lineage>
</organism>
<protein>
    <submittedName>
        <fullName evidence="2">Uncharacterized protein</fullName>
    </submittedName>
</protein>
<evidence type="ECO:0000256" key="1">
    <source>
        <dbReference type="SAM" id="Phobius"/>
    </source>
</evidence>
<name>A0AAD4JX67_9MUSC</name>
<keyword evidence="3" id="KW-1185">Reference proteome</keyword>
<keyword evidence="1" id="KW-1133">Transmembrane helix</keyword>
<sequence length="169" mass="18991">MSDNDSCGEEVAHILENGKYYMSVIKEESTSVSSTSFSHSSTTESGEAIKEEYQVVDCTTRTTTVAEMFEFDNETVKFEEKCVEVKKEFMEFKEEYVELDTNNLATSSLIRARRAESPSGASYEIVPMRADRQLSGLPLRIKCLLQFGIVALMLSVIFNVVVLLRKVGD</sequence>
<dbReference type="Proteomes" id="UP001200034">
    <property type="component" value="Unassembled WGS sequence"/>
</dbReference>